<organism evidence="2 3">
    <name type="scientific">Rhynchosporium agropyri</name>
    <dbReference type="NCBI Taxonomy" id="914238"/>
    <lineage>
        <taxon>Eukaryota</taxon>
        <taxon>Fungi</taxon>
        <taxon>Dikarya</taxon>
        <taxon>Ascomycota</taxon>
        <taxon>Pezizomycotina</taxon>
        <taxon>Leotiomycetes</taxon>
        <taxon>Helotiales</taxon>
        <taxon>Ploettnerulaceae</taxon>
        <taxon>Rhynchosporium</taxon>
    </lineage>
</organism>
<proteinExistence type="predicted"/>
<accession>A0A1E1JRK3</accession>
<sequence>MQPWSTSLYQPLGGSDEIRLLYLQPRDDSHTVRCNIKHTKLSGEPVHEALSYTWGEVFIDTREDIADPDNEYVNLCNEKYDVCCCAIVKEFVPGLRLLPGGSFSKDDGTAATHKGSKDVEPELAWSDWSEESVEFSELSESGEG</sequence>
<dbReference type="AlphaFoldDB" id="A0A1E1JRK3"/>
<evidence type="ECO:0008006" key="4">
    <source>
        <dbReference type="Google" id="ProtNLM"/>
    </source>
</evidence>
<feature type="compositionally biased region" description="Low complexity" evidence="1">
    <location>
        <begin position="135"/>
        <end position="144"/>
    </location>
</feature>
<dbReference type="Proteomes" id="UP000178912">
    <property type="component" value="Unassembled WGS sequence"/>
</dbReference>
<reference evidence="3" key="1">
    <citation type="submission" date="2016-03" db="EMBL/GenBank/DDBJ databases">
        <authorList>
            <person name="Guldener U."/>
        </authorList>
    </citation>
    <scope>NUCLEOTIDE SEQUENCE [LARGE SCALE GENOMIC DNA]</scope>
    <source>
        <strain evidence="3">04CH-RAC-A.6.1</strain>
    </source>
</reference>
<protein>
    <recommendedName>
        <fullName evidence="4">Heterokaryon incompatibility domain-containing protein</fullName>
    </recommendedName>
</protein>
<gene>
    <name evidence="2" type="ORF">RAG0_00220</name>
</gene>
<dbReference type="EMBL" id="FJUX01000001">
    <property type="protein sequence ID" value="CZS88477.1"/>
    <property type="molecule type" value="Genomic_DNA"/>
</dbReference>
<evidence type="ECO:0000313" key="3">
    <source>
        <dbReference type="Proteomes" id="UP000178912"/>
    </source>
</evidence>
<feature type="region of interest" description="Disordered" evidence="1">
    <location>
        <begin position="99"/>
        <end position="144"/>
    </location>
</feature>
<dbReference type="OrthoDB" id="10560990at2759"/>
<evidence type="ECO:0000256" key="1">
    <source>
        <dbReference type="SAM" id="MobiDB-lite"/>
    </source>
</evidence>
<evidence type="ECO:0000313" key="2">
    <source>
        <dbReference type="EMBL" id="CZS88477.1"/>
    </source>
</evidence>
<keyword evidence="3" id="KW-1185">Reference proteome</keyword>
<name>A0A1E1JRK3_9HELO</name>